<proteinExistence type="inferred from homology"/>
<dbReference type="InterPro" id="IPR045851">
    <property type="entry name" value="AMP-bd_C_sf"/>
</dbReference>
<dbReference type="GO" id="GO:0004467">
    <property type="term" value="F:long-chain fatty acid-CoA ligase activity"/>
    <property type="evidence" value="ECO:0007669"/>
    <property type="project" value="UniProtKB-EC"/>
</dbReference>
<dbReference type="PROSITE" id="PS00455">
    <property type="entry name" value="AMP_BINDING"/>
    <property type="match status" value="1"/>
</dbReference>
<dbReference type="EC" id="6.2.1.3" evidence="6"/>
<keyword evidence="3" id="KW-1133">Transmembrane helix</keyword>
<keyword evidence="7" id="KW-1185">Reference proteome</keyword>
<sequence length="566" mass="61847">MTGLSYGDAVAEVLKSEPMFETTTVEVDGVSFLAFKNIPQDLRALLQTSRAAQENGQAEYLVFEGQRLSYDAFCNDINKMAHVLQSRFEVLPRTRVAVAMSNRPEMLILMMAISSIGATCVFLNAWWTTEELRYALQDTDSKLIFTDTQRLERLKPLQEQLGLTLIGVDETQTDPSYVSLMRSETRSAWPTVDIDPDSDFAIMYSSGTTSDPKGVALTHRGAVNAVFTWLVQATIAPLINPPDDPNAEKPRPVTLITTPLFHVTATHPGFLLSLPAGAKVVLMYKWDAQTAVDLIETEGVTRFVGVPTQSADIQIAAKNSGKPLETLTQVVAGGAKRPPAQVSELAQAFPQAEIATGWGMTETNAIGIGLSGEDYVARPGAAGRLFPPLQEMMFLDEDGSPVALGSVGEMTVKSVCNMRTYLNKPIETSTAMQDGWFKTGDLGFIDDDGIITIVDRKKNIIIRGGENIACLDVEDALHQHPAILEACAFAIPHARLGEVVGAAVQTRPGMTLNHAELSNFLRDRIARFKTPEHLWVQTTPLPRGATDKIDRRALRKTCMANLSKKT</sequence>
<dbReference type="Proteomes" id="UP000193077">
    <property type="component" value="Unassembled WGS sequence"/>
</dbReference>
<dbReference type="PANTHER" id="PTHR43201:SF5">
    <property type="entry name" value="MEDIUM-CHAIN ACYL-COA LIGASE ACSF2, MITOCHONDRIAL"/>
    <property type="match status" value="1"/>
</dbReference>
<dbReference type="OrthoDB" id="6187882at2"/>
<evidence type="ECO:0000256" key="2">
    <source>
        <dbReference type="ARBA" id="ARBA00022598"/>
    </source>
</evidence>
<dbReference type="GO" id="GO:0031956">
    <property type="term" value="F:medium-chain fatty acid-CoA ligase activity"/>
    <property type="evidence" value="ECO:0007669"/>
    <property type="project" value="TreeGrafter"/>
</dbReference>
<evidence type="ECO:0000256" key="1">
    <source>
        <dbReference type="ARBA" id="ARBA00006432"/>
    </source>
</evidence>
<keyword evidence="2 6" id="KW-0436">Ligase</keyword>
<evidence type="ECO:0000259" key="4">
    <source>
        <dbReference type="Pfam" id="PF00501"/>
    </source>
</evidence>
<evidence type="ECO:0000256" key="3">
    <source>
        <dbReference type="SAM" id="Phobius"/>
    </source>
</evidence>
<dbReference type="InterPro" id="IPR020845">
    <property type="entry name" value="AMP-binding_CS"/>
</dbReference>
<accession>A0A1Y5SI90</accession>
<reference evidence="6 7" key="1">
    <citation type="submission" date="2017-03" db="EMBL/GenBank/DDBJ databases">
        <authorList>
            <person name="Afonso C.L."/>
            <person name="Miller P.J."/>
            <person name="Scott M.A."/>
            <person name="Spackman E."/>
            <person name="Goraichik I."/>
            <person name="Dimitrov K.M."/>
            <person name="Suarez D.L."/>
            <person name="Swayne D.E."/>
        </authorList>
    </citation>
    <scope>NUCLEOTIDE SEQUENCE [LARGE SCALE GENOMIC DNA]</scope>
    <source>
        <strain evidence="6 7">CECT 7639</strain>
    </source>
</reference>
<dbReference type="InterPro" id="IPR025110">
    <property type="entry name" value="AMP-bd_C"/>
</dbReference>
<dbReference type="RefSeq" id="WP_085795587.1">
    <property type="nucleotide sequence ID" value="NZ_FWFO01000001.1"/>
</dbReference>
<dbReference type="Gene3D" id="3.30.300.30">
    <property type="match status" value="1"/>
</dbReference>
<keyword evidence="3" id="KW-0812">Transmembrane</keyword>
<organism evidence="6 7">
    <name type="scientific">Falsiruegeria litorea R37</name>
    <dbReference type="NCBI Taxonomy" id="1200284"/>
    <lineage>
        <taxon>Bacteria</taxon>
        <taxon>Pseudomonadati</taxon>
        <taxon>Pseudomonadota</taxon>
        <taxon>Alphaproteobacteria</taxon>
        <taxon>Rhodobacterales</taxon>
        <taxon>Roseobacteraceae</taxon>
        <taxon>Falsiruegeria</taxon>
    </lineage>
</organism>
<name>A0A1Y5SI90_9RHOB</name>
<comment type="similarity">
    <text evidence="1">Belongs to the ATP-dependent AMP-binding enzyme family.</text>
</comment>
<protein>
    <submittedName>
        <fullName evidence="6">Long-chain-fatty-acid--CoA ligase</fullName>
        <ecNumber evidence="6">6.2.1.3</ecNumber>
    </submittedName>
</protein>
<dbReference type="Gene3D" id="3.40.50.12780">
    <property type="entry name" value="N-terminal domain of ligase-like"/>
    <property type="match status" value="1"/>
</dbReference>
<feature type="domain" description="AMP-binding enzyme C-terminal" evidence="5">
    <location>
        <begin position="473"/>
        <end position="546"/>
    </location>
</feature>
<keyword evidence="3" id="KW-0472">Membrane</keyword>
<dbReference type="EMBL" id="FWFO01000001">
    <property type="protein sequence ID" value="SLN40264.1"/>
    <property type="molecule type" value="Genomic_DNA"/>
</dbReference>
<feature type="domain" description="AMP-dependent synthetase/ligase" evidence="4">
    <location>
        <begin position="50"/>
        <end position="422"/>
    </location>
</feature>
<dbReference type="SUPFAM" id="SSF56801">
    <property type="entry name" value="Acetyl-CoA synthetase-like"/>
    <property type="match status" value="1"/>
</dbReference>
<evidence type="ECO:0000313" key="6">
    <source>
        <dbReference type="EMBL" id="SLN40264.1"/>
    </source>
</evidence>
<dbReference type="InterPro" id="IPR042099">
    <property type="entry name" value="ANL_N_sf"/>
</dbReference>
<evidence type="ECO:0000313" key="7">
    <source>
        <dbReference type="Proteomes" id="UP000193077"/>
    </source>
</evidence>
<dbReference type="Pfam" id="PF00501">
    <property type="entry name" value="AMP-binding"/>
    <property type="match status" value="1"/>
</dbReference>
<dbReference type="InterPro" id="IPR000873">
    <property type="entry name" value="AMP-dep_synth/lig_dom"/>
</dbReference>
<gene>
    <name evidence="6" type="primary">lcfB_8</name>
    <name evidence="6" type="ORF">TRL7639_02073</name>
</gene>
<dbReference type="AlphaFoldDB" id="A0A1Y5SI90"/>
<feature type="transmembrane region" description="Helical" evidence="3">
    <location>
        <begin position="107"/>
        <end position="127"/>
    </location>
</feature>
<dbReference type="PANTHER" id="PTHR43201">
    <property type="entry name" value="ACYL-COA SYNTHETASE"/>
    <property type="match status" value="1"/>
</dbReference>
<dbReference type="Pfam" id="PF13193">
    <property type="entry name" value="AMP-binding_C"/>
    <property type="match status" value="1"/>
</dbReference>
<evidence type="ECO:0000259" key="5">
    <source>
        <dbReference type="Pfam" id="PF13193"/>
    </source>
</evidence>